<evidence type="ECO:0000256" key="1">
    <source>
        <dbReference type="ARBA" id="ARBA00004141"/>
    </source>
</evidence>
<name>A0A060N8L8_CLOBO</name>
<feature type="transmembrane region" description="Helical" evidence="6">
    <location>
        <begin position="73"/>
        <end position="93"/>
    </location>
</feature>
<feature type="transmembrane region" description="Helical" evidence="6">
    <location>
        <begin position="35"/>
        <end position="52"/>
    </location>
</feature>
<protein>
    <submittedName>
        <fullName evidence="7">Formate/nitrite transporter superfamily protein</fullName>
    </submittedName>
</protein>
<dbReference type="InterPro" id="IPR000292">
    <property type="entry name" value="For/NO2_transpt"/>
</dbReference>
<dbReference type="PROSITE" id="PS51257">
    <property type="entry name" value="PROKAR_LIPOPROTEIN"/>
    <property type="match status" value="1"/>
</dbReference>
<dbReference type="HOGENOM" id="CLU_098605_0_0_9"/>
<evidence type="ECO:0000256" key="4">
    <source>
        <dbReference type="ARBA" id="ARBA00023136"/>
    </source>
</evidence>
<organism evidence="7">
    <name type="scientific">Clostridium botulinum B str. Osaka05</name>
    <dbReference type="NCBI Taxonomy" id="1407017"/>
    <lineage>
        <taxon>Bacteria</taxon>
        <taxon>Bacillati</taxon>
        <taxon>Bacillota</taxon>
        <taxon>Clostridia</taxon>
        <taxon>Eubacteriales</taxon>
        <taxon>Clostridiaceae</taxon>
        <taxon>Clostridium</taxon>
    </lineage>
</organism>
<dbReference type="RefSeq" id="WP_030031838.1">
    <property type="nucleotide sequence ID" value="NZ_BA000058.1"/>
</dbReference>
<dbReference type="GO" id="GO:0005886">
    <property type="term" value="C:plasma membrane"/>
    <property type="evidence" value="ECO:0007669"/>
    <property type="project" value="TreeGrafter"/>
</dbReference>
<dbReference type="Gene3D" id="1.20.1080.10">
    <property type="entry name" value="Glycerol uptake facilitator protein"/>
    <property type="match status" value="1"/>
</dbReference>
<feature type="transmembrane region" description="Helical" evidence="6">
    <location>
        <begin position="186"/>
        <end position="206"/>
    </location>
</feature>
<keyword evidence="3 6" id="KW-1133">Transmembrane helix</keyword>
<evidence type="ECO:0000256" key="3">
    <source>
        <dbReference type="ARBA" id="ARBA00022989"/>
    </source>
</evidence>
<gene>
    <name evidence="7" type="ORF">CBO05P1_069</name>
</gene>
<accession>A0A060N8L8</accession>
<dbReference type="Proteomes" id="UP000054164">
    <property type="component" value="Unassembled WGS sequence"/>
</dbReference>
<reference evidence="7" key="1">
    <citation type="submission" date="2013-10" db="EMBL/GenBank/DDBJ databases">
        <title>Draft genome sequence of Clostridium botulinum type B strain Osaka05.</title>
        <authorList>
            <person name="Sakaguchi Y."/>
            <person name="Hosomi K."/>
            <person name="Uchiyama J."/>
            <person name="Ogura Y."/>
            <person name="Sakaguchi M."/>
            <person name="Kohda T."/>
            <person name="Mukamoto M."/>
            <person name="Misawa N."/>
            <person name="Matsuzaki S."/>
            <person name="Hayashi T."/>
            <person name="Kozaki S."/>
        </authorList>
    </citation>
    <scope>NUCLEOTIDE SEQUENCE</scope>
    <source>
        <strain evidence="7">Osaka05</strain>
    </source>
</reference>
<evidence type="ECO:0000256" key="2">
    <source>
        <dbReference type="ARBA" id="ARBA00022692"/>
    </source>
</evidence>
<evidence type="ECO:0000256" key="5">
    <source>
        <dbReference type="ARBA" id="ARBA00049660"/>
    </source>
</evidence>
<dbReference type="Pfam" id="PF01226">
    <property type="entry name" value="Form_Nir_trans"/>
    <property type="match status" value="1"/>
</dbReference>
<comment type="subcellular location">
    <subcellularLocation>
        <location evidence="1">Membrane</location>
        <topology evidence="1">Multi-pass membrane protein</topology>
    </subcellularLocation>
</comment>
<keyword evidence="2 6" id="KW-0812">Transmembrane</keyword>
<feature type="transmembrane region" description="Helical" evidence="6">
    <location>
        <begin position="120"/>
        <end position="141"/>
    </location>
</feature>
<dbReference type="PANTHER" id="PTHR30520:SF6">
    <property type="entry name" value="FORMATE_NITRATE FAMILY TRANSPORTER (EUROFUNG)"/>
    <property type="match status" value="1"/>
</dbReference>
<dbReference type="EMBL" id="BA000058">
    <property type="protein sequence ID" value="BAO04788.1"/>
    <property type="molecule type" value="Genomic_DNA"/>
</dbReference>
<sequence>MNKLKQTLLNLLNSVMVGIYISIGCISYLLTDNKLVGSTLFVIGLFLVMNFSNLLYTRLNPLLPFAQNKKEHILLILQSLIGNFIGAYITAYVCNLTRLNIVLQAKAYKLVQLKVTDTNISLFILAVFCGVLVGYGVLLSLRQKYLVDKTISILIPVVVFVFCGFEHSIADMFYISCGQMWNKCTIIKISVIIIGNFVGGYLVGLIDKLLHNTK</sequence>
<evidence type="ECO:0000256" key="6">
    <source>
        <dbReference type="SAM" id="Phobius"/>
    </source>
</evidence>
<keyword evidence="4 6" id="KW-0472">Membrane</keyword>
<comment type="similarity">
    <text evidence="5">Belongs to the FNT transporter (TC 1.A.16) family.</text>
</comment>
<dbReference type="PANTHER" id="PTHR30520">
    <property type="entry name" value="FORMATE TRANSPORTER-RELATED"/>
    <property type="match status" value="1"/>
</dbReference>
<feature type="transmembrane region" description="Helical" evidence="6">
    <location>
        <begin position="7"/>
        <end position="29"/>
    </location>
</feature>
<dbReference type="InterPro" id="IPR023271">
    <property type="entry name" value="Aquaporin-like"/>
</dbReference>
<dbReference type="GO" id="GO:0015499">
    <property type="term" value="F:formate transmembrane transporter activity"/>
    <property type="evidence" value="ECO:0007669"/>
    <property type="project" value="TreeGrafter"/>
</dbReference>
<dbReference type="AlphaFoldDB" id="A0A060N8L8"/>
<proteinExistence type="inferred from homology"/>
<feature type="transmembrane region" description="Helical" evidence="6">
    <location>
        <begin position="153"/>
        <end position="174"/>
    </location>
</feature>
<evidence type="ECO:0000313" key="7">
    <source>
        <dbReference type="EMBL" id="BAO04788.1"/>
    </source>
</evidence>